<keyword evidence="3 8" id="KW-0349">Heme</keyword>
<protein>
    <submittedName>
        <fullName evidence="12">Cytochrome P450 302a1, mitochondrial</fullName>
    </submittedName>
</protein>
<reference evidence="12" key="2">
    <citation type="submission" date="2025-04" db="UniProtKB">
        <authorList>
            <consortium name="RefSeq"/>
        </authorList>
    </citation>
    <scope>IDENTIFICATION</scope>
    <source>
        <strain evidence="12">Aabys</strain>
    </source>
</reference>
<dbReference type="FunFam" id="1.10.630.10:FF:000006">
    <property type="entry name" value="Cytochrome P450 302a1, mitochondrial"/>
    <property type="match status" value="1"/>
</dbReference>
<dbReference type="InterPro" id="IPR002401">
    <property type="entry name" value="Cyt_P450_E_grp-I"/>
</dbReference>
<dbReference type="Pfam" id="PF00067">
    <property type="entry name" value="p450"/>
    <property type="match status" value="1"/>
</dbReference>
<comment type="similarity">
    <text evidence="2 9">Belongs to the cytochrome P450 family.</text>
</comment>
<dbReference type="KEGG" id="mde:101888518"/>
<evidence type="ECO:0000256" key="9">
    <source>
        <dbReference type="RuleBase" id="RU000461"/>
    </source>
</evidence>
<keyword evidence="4 8" id="KW-0479">Metal-binding</keyword>
<evidence type="ECO:0000313" key="11">
    <source>
        <dbReference type="Proteomes" id="UP001652621"/>
    </source>
</evidence>
<dbReference type="CDD" id="cd11054">
    <property type="entry name" value="CYP24A1-like"/>
    <property type="match status" value="1"/>
</dbReference>
<dbReference type="GO" id="GO:0020037">
    <property type="term" value="F:heme binding"/>
    <property type="evidence" value="ECO:0007669"/>
    <property type="project" value="InterPro"/>
</dbReference>
<evidence type="ECO:0000256" key="2">
    <source>
        <dbReference type="ARBA" id="ARBA00010617"/>
    </source>
</evidence>
<dbReference type="GO" id="GO:0004497">
    <property type="term" value="F:monooxygenase activity"/>
    <property type="evidence" value="ECO:0007669"/>
    <property type="project" value="UniProtKB-KW"/>
</dbReference>
<reference evidence="10" key="1">
    <citation type="submission" date="2020-05" db="UniProtKB">
        <authorList>
            <consortium name="EnsemblMetazoa"/>
        </authorList>
    </citation>
    <scope>IDENTIFICATION</scope>
    <source>
        <strain evidence="10">Aabys</strain>
    </source>
</reference>
<dbReference type="VEuPathDB" id="VectorBase:MDOA006592"/>
<dbReference type="eggNOG" id="KOG0159">
    <property type="taxonomic scope" value="Eukaryota"/>
</dbReference>
<keyword evidence="7 9" id="KW-0503">Monooxygenase</keyword>
<evidence type="ECO:0000313" key="12">
    <source>
        <dbReference type="RefSeq" id="XP_005179262.1"/>
    </source>
</evidence>
<keyword evidence="6 8" id="KW-0408">Iron</keyword>
<dbReference type="AlphaFoldDB" id="A0A1I8MMR8"/>
<dbReference type="PANTHER" id="PTHR24279:SF120">
    <property type="entry name" value="CYTOCHROME P450"/>
    <property type="match status" value="1"/>
</dbReference>
<accession>A0A1I8MMR8</accession>
<organism evidence="10">
    <name type="scientific">Musca domestica</name>
    <name type="common">House fly</name>
    <dbReference type="NCBI Taxonomy" id="7370"/>
    <lineage>
        <taxon>Eukaryota</taxon>
        <taxon>Metazoa</taxon>
        <taxon>Ecdysozoa</taxon>
        <taxon>Arthropoda</taxon>
        <taxon>Hexapoda</taxon>
        <taxon>Insecta</taxon>
        <taxon>Pterygota</taxon>
        <taxon>Neoptera</taxon>
        <taxon>Endopterygota</taxon>
        <taxon>Diptera</taxon>
        <taxon>Brachycera</taxon>
        <taxon>Muscomorpha</taxon>
        <taxon>Muscoidea</taxon>
        <taxon>Muscidae</taxon>
        <taxon>Musca</taxon>
    </lineage>
</organism>
<dbReference type="PROSITE" id="PS00086">
    <property type="entry name" value="CYTOCHROME_P450"/>
    <property type="match status" value="1"/>
</dbReference>
<dbReference type="PRINTS" id="PR00463">
    <property type="entry name" value="EP450I"/>
</dbReference>
<sequence length="511" mass="58402">MRCCLLRSPPICQVKRRFSTNSSSKLQFSKSYESIPGPRGPFGLGNLYKYLPIVGSYTWLELHKAGHDKYREYGPIVKETMVPGQDIVWLYDPQDIATLLNCKDYPLRRSHLALAKYRTDRPHIYRSAGLLPTNGAEWWRLRSELQKEISVPKNVRSFLLEIDEVTKEFLDYLPKSETVDVLPKLARLNLELTCLVTFGERLNSFSPEEQAENSRSSKLMWAAETTNSNILPTDQGLGLWRHYETGPYKKLRKAQEYMESVAVDLVSQKLAFFKDTSDEVTESPCSLSRTSLVEQYLKNPNLDLNDVVGMAADLLLAGVDTTSYTTAFALYHISRHPEVQRRLHEESCKVLPSKCSPLLAESLNSGIPFTRACLKEVFRLNPISVGVGRILTKDMVFSGYLVPKDTVVVTQNMVACRLEQNFEKPLIFNPDRWLRETKGSINPYLVLPFGHGMRSCIARRLAEQNILTLLLRLIRNFEIEWKGDDEPMDVITLLINKPSKPVTIELRERPQ</sequence>
<evidence type="ECO:0000256" key="1">
    <source>
        <dbReference type="ARBA" id="ARBA00001971"/>
    </source>
</evidence>
<dbReference type="VEuPathDB" id="VectorBase:MDOMA2_003646"/>
<evidence type="ECO:0000256" key="3">
    <source>
        <dbReference type="ARBA" id="ARBA00022617"/>
    </source>
</evidence>
<evidence type="ECO:0000256" key="6">
    <source>
        <dbReference type="ARBA" id="ARBA00023004"/>
    </source>
</evidence>
<dbReference type="InterPro" id="IPR001128">
    <property type="entry name" value="Cyt_P450"/>
</dbReference>
<keyword evidence="11" id="KW-1185">Reference proteome</keyword>
<feature type="binding site" description="axial binding residue" evidence="8">
    <location>
        <position position="456"/>
    </location>
    <ligand>
        <name>heme</name>
        <dbReference type="ChEBI" id="CHEBI:30413"/>
    </ligand>
    <ligandPart>
        <name>Fe</name>
        <dbReference type="ChEBI" id="CHEBI:18248"/>
    </ligandPart>
</feature>
<keyword evidence="5 9" id="KW-0560">Oxidoreductase</keyword>
<dbReference type="GO" id="GO:0005506">
    <property type="term" value="F:iron ion binding"/>
    <property type="evidence" value="ECO:0007669"/>
    <property type="project" value="InterPro"/>
</dbReference>
<dbReference type="EnsemblMetazoa" id="MDOA006592-RB">
    <property type="protein sequence ID" value="MDOA006592-PB"/>
    <property type="gene ID" value="MDOA006592"/>
</dbReference>
<gene>
    <name evidence="10" type="primary">101888518</name>
    <name evidence="12" type="synonym">LOC101888518</name>
</gene>
<evidence type="ECO:0000256" key="4">
    <source>
        <dbReference type="ARBA" id="ARBA00022723"/>
    </source>
</evidence>
<dbReference type="PRINTS" id="PR00385">
    <property type="entry name" value="P450"/>
</dbReference>
<dbReference type="STRING" id="7370.A0A1I8MMR8"/>
<dbReference type="InterPro" id="IPR050479">
    <property type="entry name" value="CYP11_CYP27_families"/>
</dbReference>
<evidence type="ECO:0000256" key="8">
    <source>
        <dbReference type="PIRSR" id="PIRSR602401-1"/>
    </source>
</evidence>
<dbReference type="InterPro" id="IPR017972">
    <property type="entry name" value="Cyt_P450_CS"/>
</dbReference>
<name>A0A1I8MMR8_MUSDO</name>
<evidence type="ECO:0000256" key="5">
    <source>
        <dbReference type="ARBA" id="ARBA00023002"/>
    </source>
</evidence>
<dbReference type="PANTHER" id="PTHR24279">
    <property type="entry name" value="CYTOCHROME P450"/>
    <property type="match status" value="1"/>
</dbReference>
<dbReference type="Proteomes" id="UP001652621">
    <property type="component" value="Unplaced"/>
</dbReference>
<dbReference type="GO" id="GO:0016705">
    <property type="term" value="F:oxidoreductase activity, acting on paired donors, with incorporation or reduction of molecular oxygen"/>
    <property type="evidence" value="ECO:0007669"/>
    <property type="project" value="InterPro"/>
</dbReference>
<dbReference type="InterPro" id="IPR036396">
    <property type="entry name" value="Cyt_P450_sf"/>
</dbReference>
<dbReference type="OrthoDB" id="3945418at2759"/>
<dbReference type="Gene3D" id="1.10.630.10">
    <property type="entry name" value="Cytochrome P450"/>
    <property type="match status" value="1"/>
</dbReference>
<evidence type="ECO:0000313" key="10">
    <source>
        <dbReference type="EnsemblMetazoa" id="MDOA006592-PB"/>
    </source>
</evidence>
<comment type="cofactor">
    <cofactor evidence="1 8">
        <name>heme</name>
        <dbReference type="ChEBI" id="CHEBI:30413"/>
    </cofactor>
</comment>
<dbReference type="SUPFAM" id="SSF48264">
    <property type="entry name" value="Cytochrome P450"/>
    <property type="match status" value="1"/>
</dbReference>
<proteinExistence type="inferred from homology"/>
<evidence type="ECO:0000256" key="7">
    <source>
        <dbReference type="ARBA" id="ARBA00023033"/>
    </source>
</evidence>
<dbReference type="RefSeq" id="XP_005179262.1">
    <property type="nucleotide sequence ID" value="XM_005179205.3"/>
</dbReference>